<reference evidence="2 3" key="1">
    <citation type="submission" date="2019-01" db="EMBL/GenBank/DDBJ databases">
        <title>Genome sequencing of strain FW10M-9.</title>
        <authorList>
            <person name="Heo J."/>
            <person name="Kim S.-J."/>
            <person name="Kim J.-S."/>
            <person name="Hong S.-B."/>
            <person name="Kwon S.-W."/>
        </authorList>
    </citation>
    <scope>NUCLEOTIDE SEQUENCE [LARGE SCALE GENOMIC DNA]</scope>
    <source>
        <strain evidence="2 3">FW10M-9</strain>
    </source>
</reference>
<dbReference type="KEGG" id="xya:ET471_03035"/>
<protein>
    <recommendedName>
        <fullName evidence="1">AbiEi antitoxin N-terminal domain-containing protein</fullName>
    </recommendedName>
</protein>
<dbReference type="Proteomes" id="UP000292118">
    <property type="component" value="Chromosome"/>
</dbReference>
<proteinExistence type="predicted"/>
<accession>A0A4P6F116</accession>
<gene>
    <name evidence="2" type="ORF">ET471_03035</name>
</gene>
<dbReference type="AlphaFoldDB" id="A0A4P6F116"/>
<dbReference type="Pfam" id="PF13338">
    <property type="entry name" value="AbiEi_4"/>
    <property type="match status" value="1"/>
</dbReference>
<organism evidence="2 3">
    <name type="scientific">Xylanimonas protaetiae</name>
    <dbReference type="NCBI Taxonomy" id="2509457"/>
    <lineage>
        <taxon>Bacteria</taxon>
        <taxon>Bacillati</taxon>
        <taxon>Actinomycetota</taxon>
        <taxon>Actinomycetes</taxon>
        <taxon>Micrococcales</taxon>
        <taxon>Promicromonosporaceae</taxon>
        <taxon>Xylanimonas</taxon>
    </lineage>
</organism>
<sequence length="328" mass="35596">MSRPRLPLPADLLETVRGQDGLVSTAQCVAAGVSRQRVGRLVAGGALVRRRRRVYEVVGALPPPASDGAAMDRARLQRAIEGPLAHGPTAVATGLAALVLAGVQGAPRDFAPEVAFLRGSSSSATTTGVRIRRTPVGAVMSRHGIRYITPEVALAQVVPEVERWRAVALMDSARSQKILSERQLERARASTAGRRGAARTRAWWDECDPRSESPAETKARLDCTAAGIPPDVLQLMIRPGPARVDLAWHLPDGTWLLVEIDGIQWHQDRRDVLRDLTRQNRIVTSRTLLRRYTGTEAMNGTLVREVAEILTARGWRPCPDAPAALVVA</sequence>
<evidence type="ECO:0000313" key="2">
    <source>
        <dbReference type="EMBL" id="QAY69144.1"/>
    </source>
</evidence>
<dbReference type="OrthoDB" id="5143202at2"/>
<dbReference type="RefSeq" id="WP_129186544.1">
    <property type="nucleotide sequence ID" value="NZ_CP035493.1"/>
</dbReference>
<dbReference type="InterPro" id="IPR025159">
    <property type="entry name" value="AbiEi_N"/>
</dbReference>
<keyword evidence="3" id="KW-1185">Reference proteome</keyword>
<name>A0A4P6F116_9MICO</name>
<evidence type="ECO:0000313" key="3">
    <source>
        <dbReference type="Proteomes" id="UP000292118"/>
    </source>
</evidence>
<dbReference type="EMBL" id="CP035493">
    <property type="protein sequence ID" value="QAY69144.1"/>
    <property type="molecule type" value="Genomic_DNA"/>
</dbReference>
<evidence type="ECO:0000259" key="1">
    <source>
        <dbReference type="Pfam" id="PF13338"/>
    </source>
</evidence>
<feature type="domain" description="AbiEi antitoxin N-terminal" evidence="1">
    <location>
        <begin position="12"/>
        <end position="57"/>
    </location>
</feature>